<organism evidence="1 2">
    <name type="scientific">Cnephaeus nilssonii</name>
    <name type="common">Northern bat</name>
    <name type="synonym">Eptesicus nilssonii</name>
    <dbReference type="NCBI Taxonomy" id="3371016"/>
    <lineage>
        <taxon>Eukaryota</taxon>
        <taxon>Metazoa</taxon>
        <taxon>Chordata</taxon>
        <taxon>Craniata</taxon>
        <taxon>Vertebrata</taxon>
        <taxon>Euteleostomi</taxon>
        <taxon>Mammalia</taxon>
        <taxon>Eutheria</taxon>
        <taxon>Laurasiatheria</taxon>
        <taxon>Chiroptera</taxon>
        <taxon>Yangochiroptera</taxon>
        <taxon>Vespertilionidae</taxon>
        <taxon>Cnephaeus</taxon>
    </lineage>
</organism>
<dbReference type="Proteomes" id="UP001177744">
    <property type="component" value="Unassembled WGS sequence"/>
</dbReference>
<dbReference type="AlphaFoldDB" id="A0AA40I2L7"/>
<name>A0AA40I2L7_CNENI</name>
<dbReference type="EMBL" id="JAULJE010000007">
    <property type="protein sequence ID" value="KAK1341420.1"/>
    <property type="molecule type" value="Genomic_DNA"/>
</dbReference>
<keyword evidence="2" id="KW-1185">Reference proteome</keyword>
<proteinExistence type="predicted"/>
<gene>
    <name evidence="1" type="ORF">QTO34_017826</name>
</gene>
<comment type="caution">
    <text evidence="1">The sequence shown here is derived from an EMBL/GenBank/DDBJ whole genome shotgun (WGS) entry which is preliminary data.</text>
</comment>
<reference evidence="1" key="1">
    <citation type="submission" date="2023-06" db="EMBL/GenBank/DDBJ databases">
        <title>Reference genome for the Northern bat (Eptesicus nilssonii), a most northern bat species.</title>
        <authorList>
            <person name="Laine V.N."/>
            <person name="Pulliainen A.T."/>
            <person name="Lilley T.M."/>
        </authorList>
    </citation>
    <scope>NUCLEOTIDE SEQUENCE</scope>
    <source>
        <strain evidence="1">BLF_Eptnil</strain>
        <tissue evidence="1">Kidney</tissue>
    </source>
</reference>
<accession>A0AA40I2L7</accession>
<evidence type="ECO:0000313" key="1">
    <source>
        <dbReference type="EMBL" id="KAK1341420.1"/>
    </source>
</evidence>
<evidence type="ECO:0000313" key="2">
    <source>
        <dbReference type="Proteomes" id="UP001177744"/>
    </source>
</evidence>
<protein>
    <submittedName>
        <fullName evidence="1">Uncharacterized protein</fullName>
    </submittedName>
</protein>
<sequence length="117" mass="13299">MSSTTHPNNELVPTKTLGKKCMVLITAPHTDKSLFWSRRVWHRGVKYKAFSSISKAADKITSSHSLKFLLEPVCKEFKLKVMLNTHKLLQNSLERTGVKFGERAKLNNAGMFHSERA</sequence>